<dbReference type="InterPro" id="IPR036249">
    <property type="entry name" value="Thioredoxin-like_sf"/>
</dbReference>
<evidence type="ECO:0000313" key="2">
    <source>
        <dbReference type="EMBL" id="CAF4869645.1"/>
    </source>
</evidence>
<dbReference type="Gene3D" id="3.40.30.10">
    <property type="entry name" value="Glutaredoxin"/>
    <property type="match status" value="1"/>
</dbReference>
<feature type="non-terminal residue" evidence="2">
    <location>
        <position position="1"/>
    </location>
</feature>
<dbReference type="EMBL" id="CAJOBI010213461">
    <property type="protein sequence ID" value="CAF5023874.1"/>
    <property type="molecule type" value="Genomic_DNA"/>
</dbReference>
<gene>
    <name evidence="2" type="ORF">BYL167_LOCUS50899</name>
    <name evidence="3" type="ORF">SMN809_LOCUS57772</name>
</gene>
<accession>A0A8S3C386</accession>
<dbReference type="Proteomes" id="UP000676336">
    <property type="component" value="Unassembled WGS sequence"/>
</dbReference>
<dbReference type="GO" id="GO:0015035">
    <property type="term" value="F:protein-disulfide reductase activity"/>
    <property type="evidence" value="ECO:0007669"/>
    <property type="project" value="TreeGrafter"/>
</dbReference>
<evidence type="ECO:0000313" key="3">
    <source>
        <dbReference type="EMBL" id="CAF5023874.1"/>
    </source>
</evidence>
<protein>
    <recommendedName>
        <fullName evidence="1">Thioredoxin domain-containing protein</fullName>
    </recommendedName>
</protein>
<name>A0A8S3C386_9BILA</name>
<dbReference type="AlphaFoldDB" id="A0A8S3C386"/>
<dbReference type="GO" id="GO:0016671">
    <property type="term" value="F:oxidoreductase activity, acting on a sulfur group of donors, disulfide as acceptor"/>
    <property type="evidence" value="ECO:0007669"/>
    <property type="project" value="TreeGrafter"/>
</dbReference>
<feature type="domain" description="Thioredoxin" evidence="1">
    <location>
        <begin position="2"/>
        <end position="54"/>
    </location>
</feature>
<evidence type="ECO:0000259" key="1">
    <source>
        <dbReference type="Pfam" id="PF00085"/>
    </source>
</evidence>
<dbReference type="GO" id="GO:0036498">
    <property type="term" value="P:IRE1-mediated unfolded protein response"/>
    <property type="evidence" value="ECO:0007669"/>
    <property type="project" value="TreeGrafter"/>
</dbReference>
<dbReference type="Pfam" id="PF00085">
    <property type="entry name" value="Thioredoxin"/>
    <property type="match status" value="1"/>
</dbReference>
<dbReference type="PANTHER" id="PTHR44340">
    <property type="entry name" value="DNAJ HOMOLOG SUBFAMILY C MEMBER 10"/>
    <property type="match status" value="1"/>
</dbReference>
<reference evidence="2" key="1">
    <citation type="submission" date="2021-02" db="EMBL/GenBank/DDBJ databases">
        <authorList>
            <person name="Nowell W R."/>
        </authorList>
    </citation>
    <scope>NUCLEOTIDE SEQUENCE</scope>
</reference>
<dbReference type="Proteomes" id="UP000681967">
    <property type="component" value="Unassembled WGS sequence"/>
</dbReference>
<dbReference type="GO" id="GO:0005788">
    <property type="term" value="C:endoplasmic reticulum lumen"/>
    <property type="evidence" value="ECO:0007669"/>
    <property type="project" value="TreeGrafter"/>
</dbReference>
<dbReference type="EMBL" id="CAJOBH010158244">
    <property type="protein sequence ID" value="CAF4869645.1"/>
    <property type="molecule type" value="Genomic_DNA"/>
</dbReference>
<dbReference type="PANTHER" id="PTHR44340:SF1">
    <property type="entry name" value="DNAJ HOMOLOG SUBFAMILY C MEMBER 10"/>
    <property type="match status" value="1"/>
</dbReference>
<comment type="caution">
    <text evidence="2">The sequence shown here is derived from an EMBL/GenBank/DDBJ whole genome shotgun (WGS) entry which is preliminary data.</text>
</comment>
<dbReference type="InterPro" id="IPR013766">
    <property type="entry name" value="Thioredoxin_domain"/>
</dbReference>
<sequence length="56" mass="6412">MPWCFPCQQLSGEWRTLSKLLKGIAHVAQVDCTVQSQLCQKQGVYSYPTIRLYPPN</sequence>
<evidence type="ECO:0000313" key="4">
    <source>
        <dbReference type="Proteomes" id="UP000681967"/>
    </source>
</evidence>
<proteinExistence type="predicted"/>
<dbReference type="SUPFAM" id="SSF52833">
    <property type="entry name" value="Thioredoxin-like"/>
    <property type="match status" value="1"/>
</dbReference>
<organism evidence="2 4">
    <name type="scientific">Rotaria magnacalcarata</name>
    <dbReference type="NCBI Taxonomy" id="392030"/>
    <lineage>
        <taxon>Eukaryota</taxon>
        <taxon>Metazoa</taxon>
        <taxon>Spiralia</taxon>
        <taxon>Gnathifera</taxon>
        <taxon>Rotifera</taxon>
        <taxon>Eurotatoria</taxon>
        <taxon>Bdelloidea</taxon>
        <taxon>Philodinida</taxon>
        <taxon>Philodinidae</taxon>
        <taxon>Rotaria</taxon>
    </lineage>
</organism>
<dbReference type="GO" id="GO:0051787">
    <property type="term" value="F:misfolded protein binding"/>
    <property type="evidence" value="ECO:0007669"/>
    <property type="project" value="TreeGrafter"/>
</dbReference>
<dbReference type="InterPro" id="IPR052460">
    <property type="entry name" value="ER_disulfide_reductase"/>
</dbReference>